<dbReference type="Proteomes" id="UP000004478">
    <property type="component" value="Unassembled WGS sequence"/>
</dbReference>
<keyword evidence="5" id="KW-1185">Reference proteome</keyword>
<dbReference type="EMBL" id="AMGM01000082">
    <property type="protein sequence ID" value="EKB47904.1"/>
    <property type="molecule type" value="Genomic_DNA"/>
</dbReference>
<evidence type="ECO:0000313" key="4">
    <source>
        <dbReference type="EMBL" id="EKB47904.1"/>
    </source>
</evidence>
<feature type="signal peptide" evidence="2">
    <location>
        <begin position="1"/>
        <end position="23"/>
    </location>
</feature>
<organism evidence="4 5">
    <name type="scientific">Cecembia lonarensis (strain CCUG 58316 / KCTC 22772 / LW9)</name>
    <dbReference type="NCBI Taxonomy" id="1225176"/>
    <lineage>
        <taxon>Bacteria</taxon>
        <taxon>Pseudomonadati</taxon>
        <taxon>Bacteroidota</taxon>
        <taxon>Cytophagia</taxon>
        <taxon>Cytophagales</taxon>
        <taxon>Cyclobacteriaceae</taxon>
        <taxon>Cecembia</taxon>
    </lineage>
</organism>
<dbReference type="Gene3D" id="2.40.160.20">
    <property type="match status" value="1"/>
</dbReference>
<dbReference type="AlphaFoldDB" id="K1LUT3"/>
<dbReference type="SUPFAM" id="SSF56925">
    <property type="entry name" value="OMPA-like"/>
    <property type="match status" value="1"/>
</dbReference>
<gene>
    <name evidence="4" type="ORF">B879_03492</name>
</gene>
<dbReference type="RefSeq" id="WP_009186508.1">
    <property type="nucleotide sequence ID" value="NZ_AMGM01000082.1"/>
</dbReference>
<evidence type="ECO:0000259" key="3">
    <source>
        <dbReference type="Pfam" id="PF13505"/>
    </source>
</evidence>
<name>K1LUT3_CECL9</name>
<feature type="chain" id="PRO_5003850682" description="Outer membrane protein beta-barrel domain-containing protein" evidence="2">
    <location>
        <begin position="24"/>
        <end position="235"/>
    </location>
</feature>
<accession>K1LUT3</accession>
<keyword evidence="1 2" id="KW-0732">Signal</keyword>
<evidence type="ECO:0000256" key="2">
    <source>
        <dbReference type="SAM" id="SignalP"/>
    </source>
</evidence>
<reference evidence="4 5" key="1">
    <citation type="journal article" date="2012" name="J. Bacteriol.">
        <title>Draft Genome Sequence of Cecembia lonarensis Strain LW9T, Isolated from Lonar Lake, a Haloalkaline Lake in India.</title>
        <authorList>
            <person name="Shivaji S."/>
            <person name="Ara S."/>
            <person name="Singh A."/>
            <person name="Pinnaka A.K."/>
        </authorList>
    </citation>
    <scope>NUCLEOTIDE SEQUENCE [LARGE SCALE GENOMIC DNA]</scope>
    <source>
        <strain evidence="4 5">LW9</strain>
    </source>
</reference>
<comment type="caution">
    <text evidence="4">The sequence shown here is derived from an EMBL/GenBank/DDBJ whole genome shotgun (WGS) entry which is preliminary data.</text>
</comment>
<dbReference type="InterPro" id="IPR011250">
    <property type="entry name" value="OMP/PagP_B-barrel"/>
</dbReference>
<dbReference type="OrthoDB" id="945117at2"/>
<proteinExistence type="predicted"/>
<dbReference type="Pfam" id="PF13505">
    <property type="entry name" value="OMP_b-brl"/>
    <property type="match status" value="1"/>
</dbReference>
<evidence type="ECO:0000313" key="5">
    <source>
        <dbReference type="Proteomes" id="UP000004478"/>
    </source>
</evidence>
<protein>
    <recommendedName>
        <fullName evidence="3">Outer membrane protein beta-barrel domain-containing protein</fullName>
    </recommendedName>
</protein>
<evidence type="ECO:0000256" key="1">
    <source>
        <dbReference type="ARBA" id="ARBA00022729"/>
    </source>
</evidence>
<feature type="domain" description="Outer membrane protein beta-barrel" evidence="3">
    <location>
        <begin position="10"/>
        <end position="195"/>
    </location>
</feature>
<sequence length="235" mass="26209">MKTYNKVLILLACFSLLSTGLTAQVQLSKFGVSLSQWTRNYSEFDERFFFTTPPSEQGGYTASSIMPSIFAEVSIYKGISLEGRIGSWSRTYTDISSFGNLTIQESLKQRVIPASLSVLYNYSFLDNFNAYAGLGVTRYFIQHEVLRLVPDGSGSVAPQEFSGNNYGINYMIGVEYYFNEKIGVGLEGRFHNGAYNKSFVPEFGANSVTRTIDLKGLEIGISLRYRLFSSSSSED</sequence>
<dbReference type="InterPro" id="IPR027385">
    <property type="entry name" value="Beta-barrel_OMP"/>
</dbReference>